<evidence type="ECO:0000313" key="1">
    <source>
        <dbReference type="EMBL" id="KZE23089.1"/>
    </source>
</evidence>
<dbReference type="Proteomes" id="UP000076612">
    <property type="component" value="Unassembled WGS sequence"/>
</dbReference>
<comment type="caution">
    <text evidence="1">The sequence shown here is derived from an EMBL/GenBank/DDBJ whole genome shotgun (WGS) entry which is preliminary data.</text>
</comment>
<gene>
    <name evidence="1" type="ORF">AVW13_05075</name>
</gene>
<dbReference type="AlphaFoldDB" id="A0AB34XVG2"/>
<organism evidence="1 2">
    <name type="scientific">Brevibacterium casei</name>
    <dbReference type="NCBI Taxonomy" id="33889"/>
    <lineage>
        <taxon>Bacteria</taxon>
        <taxon>Bacillati</taxon>
        <taxon>Actinomycetota</taxon>
        <taxon>Actinomycetes</taxon>
        <taxon>Micrococcales</taxon>
        <taxon>Brevibacteriaceae</taxon>
        <taxon>Brevibacterium</taxon>
    </lineage>
</organism>
<proteinExistence type="predicted"/>
<reference evidence="2" key="1">
    <citation type="submission" date="2016-01" db="EMBL/GenBank/DDBJ databases">
        <title>Draft genome of Chromobacterium sp. F49.</title>
        <authorList>
            <person name="Hong K.W."/>
        </authorList>
    </citation>
    <scope>NUCLEOTIDE SEQUENCE [LARGE SCALE GENOMIC DNA]</scope>
    <source>
        <strain evidence="2">M40</strain>
    </source>
</reference>
<accession>A0AB34XVG2</accession>
<dbReference type="RefSeq" id="WP_063248987.1">
    <property type="nucleotide sequence ID" value="NZ_LQQR01000005.1"/>
</dbReference>
<dbReference type="EMBL" id="LQQR01000005">
    <property type="protein sequence ID" value="KZE23089.1"/>
    <property type="molecule type" value="Genomic_DNA"/>
</dbReference>
<protein>
    <submittedName>
        <fullName evidence="1">Uncharacterized protein</fullName>
    </submittedName>
</protein>
<name>A0AB34XVG2_9MICO</name>
<evidence type="ECO:0000313" key="2">
    <source>
        <dbReference type="Proteomes" id="UP000076612"/>
    </source>
</evidence>
<sequence>MHPDDRPFWSDFSTEEALDWCRVLIRNSPEPQASWLKGQMWGAIESGKPVGVRGWETTATLAREDGFTPVLYESLFTSLRAIDVRTFRSHPHRRQVTHPKALPGTPYESGLWQRWPSLVLEDGFEPQAATSLCLLFGETYFPRKG</sequence>